<gene>
    <name evidence="2" type="ORF">FK529_06240</name>
</gene>
<feature type="transmembrane region" description="Helical" evidence="1">
    <location>
        <begin position="41"/>
        <end position="65"/>
    </location>
</feature>
<dbReference type="AlphaFoldDB" id="A0A5C5RD01"/>
<name>A0A5C5RD01_9ACTN</name>
<feature type="transmembrane region" description="Helical" evidence="1">
    <location>
        <begin position="146"/>
        <end position="168"/>
    </location>
</feature>
<keyword evidence="1" id="KW-0472">Membrane</keyword>
<comment type="caution">
    <text evidence="2">The sequence shown here is derived from an EMBL/GenBank/DDBJ whole genome shotgun (WGS) entry which is preliminary data.</text>
</comment>
<proteinExistence type="predicted"/>
<reference evidence="2 3" key="1">
    <citation type="submission" date="2019-06" db="EMBL/GenBank/DDBJ databases">
        <title>Tsukamurella conjunctivitidis sp. nov., Tsukamurella assacharolytica sp. nov. and Tsukamurella sputae sp. nov. isolated from patients with conjunctivitis, bacteraemia (lymphoma) and respiratory infection (sputum) in Hong Kong.</title>
        <authorList>
            <person name="Teng J.L.L."/>
            <person name="Lee H.H."/>
            <person name="Fong J.Y.H."/>
            <person name="Fok K.M.N."/>
            <person name="Lau S.K.P."/>
            <person name="Woo P.C.Y."/>
        </authorList>
    </citation>
    <scope>NUCLEOTIDE SEQUENCE [LARGE SCALE GENOMIC DNA]</scope>
    <source>
        <strain evidence="2 3">HKU71</strain>
    </source>
</reference>
<keyword evidence="1" id="KW-1133">Transmembrane helix</keyword>
<feature type="transmembrane region" description="Helical" evidence="1">
    <location>
        <begin position="180"/>
        <end position="203"/>
    </location>
</feature>
<feature type="transmembrane region" description="Helical" evidence="1">
    <location>
        <begin position="109"/>
        <end position="126"/>
    </location>
</feature>
<dbReference type="Pfam" id="PF03596">
    <property type="entry name" value="Cad"/>
    <property type="match status" value="1"/>
</dbReference>
<dbReference type="RefSeq" id="WP_068526155.1">
    <property type="nucleotide sequence ID" value="NZ_VIGW01000002.1"/>
</dbReference>
<dbReference type="Proteomes" id="UP000317291">
    <property type="component" value="Unassembled WGS sequence"/>
</dbReference>
<protein>
    <submittedName>
        <fullName evidence="2">Cadmium transporter</fullName>
    </submittedName>
</protein>
<evidence type="ECO:0000313" key="2">
    <source>
        <dbReference type="EMBL" id="TWS20907.1"/>
    </source>
</evidence>
<keyword evidence="3" id="KW-1185">Reference proteome</keyword>
<evidence type="ECO:0000256" key="1">
    <source>
        <dbReference type="SAM" id="Phobius"/>
    </source>
</evidence>
<dbReference type="EMBL" id="VIGW01000002">
    <property type="protein sequence ID" value="TWS20907.1"/>
    <property type="molecule type" value="Genomic_DNA"/>
</dbReference>
<accession>A0A5C5RD01</accession>
<feature type="transmembrane region" description="Helical" evidence="1">
    <location>
        <begin position="71"/>
        <end position="88"/>
    </location>
</feature>
<organism evidence="2 3">
    <name type="scientific">Tsukamurella asaccharolytica</name>
    <dbReference type="NCBI Taxonomy" id="2592067"/>
    <lineage>
        <taxon>Bacteria</taxon>
        <taxon>Bacillati</taxon>
        <taxon>Actinomycetota</taxon>
        <taxon>Actinomycetes</taxon>
        <taxon>Mycobacteriales</taxon>
        <taxon>Tsukamurellaceae</taxon>
        <taxon>Tsukamurella</taxon>
    </lineage>
</organism>
<sequence length="205" mass="20966">MMISTVLQAVGLFVATNIDDIIVISLFFARGAGQRHLTAKITAGQYLGFAGILAAAVLIALGAGAFLPVAAIPYFGLVPLILGLRAAWSSWREYRGSGSGDGDCATGKGAGNAVGVLGVAGVTFANGGDNIGVYVPVFASINHTAIAAYCVVFVILVGALVSIARYVATRRRIAEILERGESVLFPLVLITLGVIILVSGGAFGL</sequence>
<feature type="transmembrane region" description="Helical" evidence="1">
    <location>
        <begin position="6"/>
        <end position="29"/>
    </location>
</feature>
<dbReference type="InterPro" id="IPR004676">
    <property type="entry name" value="Cd-R_transporter"/>
</dbReference>
<dbReference type="OrthoDB" id="7995400at2"/>
<keyword evidence="1" id="KW-0812">Transmembrane</keyword>
<evidence type="ECO:0000313" key="3">
    <source>
        <dbReference type="Proteomes" id="UP000317291"/>
    </source>
</evidence>
<dbReference type="GeneID" id="300996265"/>